<dbReference type="PROSITE" id="PS50110">
    <property type="entry name" value="RESPONSE_REGULATORY"/>
    <property type="match status" value="1"/>
</dbReference>
<evidence type="ECO:0000259" key="8">
    <source>
        <dbReference type="PROSITE" id="PS50109"/>
    </source>
</evidence>
<keyword evidence="7" id="KW-0812">Transmembrane</keyword>
<dbReference type="InterPro" id="IPR001789">
    <property type="entry name" value="Sig_transdc_resp-reg_receiver"/>
</dbReference>
<gene>
    <name evidence="10" type="ORF">MoryE10_29630</name>
</gene>
<keyword evidence="7" id="KW-0472">Membrane</keyword>
<keyword evidence="5" id="KW-0902">Two-component regulatory system</keyword>
<keyword evidence="4" id="KW-0418">Kinase</keyword>
<feature type="modified residue" description="4-aspartylphosphate" evidence="6">
    <location>
        <position position="495"/>
    </location>
</feature>
<dbReference type="PROSITE" id="PS50109">
    <property type="entry name" value="HIS_KIN"/>
    <property type="match status" value="1"/>
</dbReference>
<evidence type="ECO:0000313" key="10">
    <source>
        <dbReference type="EMBL" id="BBL72357.1"/>
    </source>
</evidence>
<dbReference type="Proteomes" id="UP000824988">
    <property type="component" value="Chromosome"/>
</dbReference>
<dbReference type="Pfam" id="PF02518">
    <property type="entry name" value="HATPase_c"/>
    <property type="match status" value="1"/>
</dbReference>
<dbReference type="EMBL" id="AP019782">
    <property type="protein sequence ID" value="BBL72357.1"/>
    <property type="molecule type" value="Genomic_DNA"/>
</dbReference>
<evidence type="ECO:0000259" key="9">
    <source>
        <dbReference type="PROSITE" id="PS50110"/>
    </source>
</evidence>
<evidence type="ECO:0000256" key="7">
    <source>
        <dbReference type="SAM" id="Phobius"/>
    </source>
</evidence>
<dbReference type="PANTHER" id="PTHR43711">
    <property type="entry name" value="TWO-COMPONENT HISTIDINE KINASE"/>
    <property type="match status" value="1"/>
</dbReference>
<evidence type="ECO:0000256" key="3">
    <source>
        <dbReference type="ARBA" id="ARBA00022679"/>
    </source>
</evidence>
<organism evidence="10 11">
    <name type="scientific">Methylogaea oryzae</name>
    <dbReference type="NCBI Taxonomy" id="1295382"/>
    <lineage>
        <taxon>Bacteria</taxon>
        <taxon>Pseudomonadati</taxon>
        <taxon>Pseudomonadota</taxon>
        <taxon>Gammaproteobacteria</taxon>
        <taxon>Methylococcales</taxon>
        <taxon>Methylococcaceae</taxon>
        <taxon>Methylogaea</taxon>
    </lineage>
</organism>
<dbReference type="GO" id="GO:0000160">
    <property type="term" value="P:phosphorelay signal transduction system"/>
    <property type="evidence" value="ECO:0007669"/>
    <property type="project" value="UniProtKB-KW"/>
</dbReference>
<evidence type="ECO:0000256" key="5">
    <source>
        <dbReference type="ARBA" id="ARBA00023012"/>
    </source>
</evidence>
<keyword evidence="11" id="KW-1185">Reference proteome</keyword>
<dbReference type="InterPro" id="IPR050736">
    <property type="entry name" value="Sensor_HK_Regulatory"/>
</dbReference>
<feature type="transmembrane region" description="Helical" evidence="7">
    <location>
        <begin position="80"/>
        <end position="99"/>
    </location>
</feature>
<dbReference type="PANTHER" id="PTHR43711:SF29">
    <property type="entry name" value="HISTIDINE KINASE"/>
    <property type="match status" value="1"/>
</dbReference>
<feature type="domain" description="Response regulatory" evidence="9">
    <location>
        <begin position="444"/>
        <end position="560"/>
    </location>
</feature>
<dbReference type="EC" id="2.7.13.3" evidence="2"/>
<sequence length="572" mass="61405">MAKFDAEAEGRFRQECIDETRKPLQAALLLGALGFFLFILLDAAALGLSLAAILARSVVVFGLLGLYLRSRRAAARQDSGRIAAAAVILAVLDLAVTLLLENDPAGYATAWPGLLPVYFFLYGQLLLPLAFSLLIGWTGMAALLWTGAYVGVDGAGLLPSFLILAIVNLFGLCTRRQLERYSRRAFRQRHAAECAAEDKAAFLRQTSHNLRQPLQALGCYATALEAALADGKTDPLAPVVAKLGAVVDELQEACNRILDMAALQTGGMAVNLADVELNPLLAALQDQFAPKAAQRGLTLKVLPRNRPPFRVRSDAAMLRQVLGNLLDNAIKYTPQGCVVLATQRVGNTRLELQVRDSGLGIAAEEREAVFREFYRSPRQEQACVHGLGIGLAYVAQALRCLPQHQLDLASRPGHGSVFSLVLPNGEETKNRPSSATQFSVAGSYVLLAYGDAAVRGVLAERLTRWGCLVEPVADLVQLRRALADNLRPPDLLLADYHWNRQETAADALAAAQADSGPVPAVVFSADVALPLDANRWSGSIQFLDKSAGEKALLAAMAKALDASLTAKSRDVS</sequence>
<evidence type="ECO:0000256" key="2">
    <source>
        <dbReference type="ARBA" id="ARBA00012438"/>
    </source>
</evidence>
<name>A0A8D4VTK6_9GAMM</name>
<dbReference type="SMART" id="SM00387">
    <property type="entry name" value="HATPase_c"/>
    <property type="match status" value="1"/>
</dbReference>
<evidence type="ECO:0000256" key="6">
    <source>
        <dbReference type="PROSITE-ProRule" id="PRU00169"/>
    </source>
</evidence>
<proteinExistence type="predicted"/>
<dbReference type="InterPro" id="IPR005467">
    <property type="entry name" value="His_kinase_dom"/>
</dbReference>
<evidence type="ECO:0000313" key="11">
    <source>
        <dbReference type="Proteomes" id="UP000824988"/>
    </source>
</evidence>
<feature type="transmembrane region" description="Helical" evidence="7">
    <location>
        <begin position="47"/>
        <end position="68"/>
    </location>
</feature>
<dbReference type="AlphaFoldDB" id="A0A8D4VTK6"/>
<accession>A0A8D4VTK6</accession>
<evidence type="ECO:0000256" key="1">
    <source>
        <dbReference type="ARBA" id="ARBA00000085"/>
    </source>
</evidence>
<keyword evidence="6" id="KW-0597">Phosphoprotein</keyword>
<dbReference type="InterPro" id="IPR003594">
    <property type="entry name" value="HATPase_dom"/>
</dbReference>
<protein>
    <recommendedName>
        <fullName evidence="2">histidine kinase</fullName>
        <ecNumber evidence="2">2.7.13.3</ecNumber>
    </recommendedName>
</protein>
<dbReference type="CDD" id="cd00075">
    <property type="entry name" value="HATPase"/>
    <property type="match status" value="1"/>
</dbReference>
<feature type="transmembrane region" description="Helical" evidence="7">
    <location>
        <begin position="23"/>
        <end position="41"/>
    </location>
</feature>
<keyword evidence="7" id="KW-1133">Transmembrane helix</keyword>
<dbReference type="KEGG" id="moz:MoryE10_29630"/>
<keyword evidence="3" id="KW-0808">Transferase</keyword>
<reference evidence="10" key="1">
    <citation type="submission" date="2019-06" db="EMBL/GenBank/DDBJ databases">
        <title>Complete genome sequence of Methylogaea oryzae strain JCM16910.</title>
        <authorList>
            <person name="Asakawa S."/>
        </authorList>
    </citation>
    <scope>NUCLEOTIDE SEQUENCE</scope>
    <source>
        <strain evidence="10">E10</strain>
    </source>
</reference>
<dbReference type="GO" id="GO:0004673">
    <property type="term" value="F:protein histidine kinase activity"/>
    <property type="evidence" value="ECO:0007669"/>
    <property type="project" value="UniProtKB-EC"/>
</dbReference>
<evidence type="ECO:0000256" key="4">
    <source>
        <dbReference type="ARBA" id="ARBA00022777"/>
    </source>
</evidence>
<feature type="domain" description="Histidine kinase" evidence="8">
    <location>
        <begin position="205"/>
        <end position="426"/>
    </location>
</feature>
<comment type="catalytic activity">
    <reaction evidence="1">
        <text>ATP + protein L-histidine = ADP + protein N-phospho-L-histidine.</text>
        <dbReference type="EC" id="2.7.13.3"/>
    </reaction>
</comment>